<accession>A0AAV8UQ08</accession>
<evidence type="ECO:0000256" key="1">
    <source>
        <dbReference type="SAM" id="MobiDB-lite"/>
    </source>
</evidence>
<dbReference type="SUPFAM" id="SSF55961">
    <property type="entry name" value="Bet v1-like"/>
    <property type="match status" value="1"/>
</dbReference>
<feature type="compositionally biased region" description="Basic and acidic residues" evidence="1">
    <location>
        <begin position="309"/>
        <end position="329"/>
    </location>
</feature>
<dbReference type="AlphaFoldDB" id="A0AAV8UQ08"/>
<dbReference type="Proteomes" id="UP001157974">
    <property type="component" value="Unassembled WGS sequence"/>
</dbReference>
<reference evidence="2 3" key="1">
    <citation type="journal article" date="2023" name="Nat. Commun.">
        <title>Origin of minicircular mitochondrial genomes in red algae.</title>
        <authorList>
            <person name="Lee Y."/>
            <person name="Cho C.H."/>
            <person name="Lee Y.M."/>
            <person name="Park S.I."/>
            <person name="Yang J.H."/>
            <person name="West J.A."/>
            <person name="Bhattacharya D."/>
            <person name="Yoon H.S."/>
        </authorList>
    </citation>
    <scope>NUCLEOTIDE SEQUENCE [LARGE SCALE GENOMIC DNA]</scope>
    <source>
        <strain evidence="2 3">CCMP1338</strain>
        <tissue evidence="2">Whole cell</tissue>
    </source>
</reference>
<sequence>MESLEEILNQALAFYNDDKLFQASRKVEVLTAEVAKMEKDSNVSSTEKQKLSEFKKKLSSDPKVLKMRQQSSECATLLHDCTSMESWEMCYDGESTKVHYRKEPDSPMHSVRVRGILNVDFVNLASLIYETDLYKLFWWFVRDMKEIKKLGRCEKAVHGIYQVFFPIKDREIPILGYGCDGLDEDDSFVLFFRSLREDDRDINGNVVGVPKQPSGTVRIEMKVAGMRFVPVSRKAVDMTIIANLDPKISFVPRPLLNWATRSVFRFGLRILESKANELHNMPHMERMQTDPFYEWFNSRVEDYFRSHPEKLQGAERGRTSFDPEKEQKISKPPRLALLGVK</sequence>
<dbReference type="InterPro" id="IPR023393">
    <property type="entry name" value="START-like_dom_sf"/>
</dbReference>
<dbReference type="PANTHER" id="PTHR34560:SF1">
    <property type="entry name" value="START DOMAIN-CONTAINING PROTEIN"/>
    <property type="match status" value="1"/>
</dbReference>
<evidence type="ECO:0000313" key="2">
    <source>
        <dbReference type="EMBL" id="KAJ8902666.1"/>
    </source>
</evidence>
<dbReference type="PANTHER" id="PTHR34560">
    <property type="entry name" value="POLYKETIDE CYCLASE/DEHYDRASE/LIPID TRANSPORT SUPERFAMILY PROTEIN"/>
    <property type="match status" value="1"/>
</dbReference>
<dbReference type="Gene3D" id="3.30.530.20">
    <property type="match status" value="1"/>
</dbReference>
<comment type="caution">
    <text evidence="2">The sequence shown here is derived from an EMBL/GenBank/DDBJ whole genome shotgun (WGS) entry which is preliminary data.</text>
</comment>
<protein>
    <recommendedName>
        <fullName evidence="4">START domain-containing protein</fullName>
    </recommendedName>
</protein>
<dbReference type="EMBL" id="JAMWBK010000008">
    <property type="protein sequence ID" value="KAJ8902666.1"/>
    <property type="molecule type" value="Genomic_DNA"/>
</dbReference>
<proteinExistence type="predicted"/>
<evidence type="ECO:0000313" key="3">
    <source>
        <dbReference type="Proteomes" id="UP001157974"/>
    </source>
</evidence>
<feature type="region of interest" description="Disordered" evidence="1">
    <location>
        <begin position="309"/>
        <end position="333"/>
    </location>
</feature>
<gene>
    <name evidence="2" type="ORF">NDN08_005986</name>
</gene>
<evidence type="ECO:0008006" key="4">
    <source>
        <dbReference type="Google" id="ProtNLM"/>
    </source>
</evidence>
<keyword evidence="3" id="KW-1185">Reference proteome</keyword>
<name>A0AAV8UQ08_9RHOD</name>
<organism evidence="2 3">
    <name type="scientific">Rhodosorus marinus</name>
    <dbReference type="NCBI Taxonomy" id="101924"/>
    <lineage>
        <taxon>Eukaryota</taxon>
        <taxon>Rhodophyta</taxon>
        <taxon>Stylonematophyceae</taxon>
        <taxon>Stylonematales</taxon>
        <taxon>Stylonemataceae</taxon>
        <taxon>Rhodosorus</taxon>
    </lineage>
</organism>